<dbReference type="CDD" id="cd01335">
    <property type="entry name" value="Radical_SAM"/>
    <property type="match status" value="1"/>
</dbReference>
<sequence length="435" mass="49114">MANTFNIITLGCKVNQYESEAVEELFLQKGYKKANENADIYVINTCTVTNMSDRKSRQMISRARRDNPNAVVAVMGCYSQVKPEEVAAIEGVDIVLGSRNKENVVELCEDILQNKEAIDKIIAPSESKTFEELQISNQTEMTRAYLKIQDGCNMYCSYCLIPYARGNIVSRDIESIVEESKRLANNNFKEIVLTGIHVSSYGKDIDDELSLIDVIEAVAKVDGIERIRLSSMEPRHISIEFLERMKATGKACDHFHLSLQSGSDDILKSMNRKYDTVIYKQKIEEIRQVFPNAGITTDIIVGFPGETEENHKQTMDFVDDIKFSKTHLFKFSPREGTRAAKMGDQINGNIKKDRLHELEKIEEANRKEFLNKQIGKTLSVLIESKSDLEGYSGGHSTNYLKVNVKENIAANTIIDVNITNIIDDELVGEIVEKDS</sequence>
<evidence type="ECO:0000256" key="1">
    <source>
        <dbReference type="ARBA" id="ARBA00001966"/>
    </source>
</evidence>
<dbReference type="Proteomes" id="UP000234335">
    <property type="component" value="Unassembled WGS sequence"/>
</dbReference>
<evidence type="ECO:0000259" key="17">
    <source>
        <dbReference type="PROSITE" id="PS51449"/>
    </source>
</evidence>
<keyword evidence="6 19" id="KW-0808">Transferase</keyword>
<dbReference type="Pfam" id="PF00919">
    <property type="entry name" value="UPF0004"/>
    <property type="match status" value="1"/>
</dbReference>
<evidence type="ECO:0000313" key="19">
    <source>
        <dbReference type="EMBL" id="PKZ16507.1"/>
    </source>
</evidence>
<comment type="cofactor">
    <cofactor evidence="1">
        <name>[4Fe-4S] cluster</name>
        <dbReference type="ChEBI" id="CHEBI:49883"/>
    </cofactor>
</comment>
<proteinExistence type="inferred from homology"/>
<keyword evidence="8" id="KW-0819">tRNA processing</keyword>
<dbReference type="InterPro" id="IPR002792">
    <property type="entry name" value="TRAM_dom"/>
</dbReference>
<name>A0A2I1M8T3_9FIRM</name>
<feature type="domain" description="MTTase N-terminal" evidence="17">
    <location>
        <begin position="3"/>
        <end position="113"/>
    </location>
</feature>
<dbReference type="InterPro" id="IPR013848">
    <property type="entry name" value="Methylthiotransferase_N"/>
</dbReference>
<evidence type="ECO:0000256" key="8">
    <source>
        <dbReference type="ARBA" id="ARBA00022694"/>
    </source>
</evidence>
<feature type="domain" description="TRAM" evidence="16">
    <location>
        <begin position="371"/>
        <end position="432"/>
    </location>
</feature>
<evidence type="ECO:0000256" key="12">
    <source>
        <dbReference type="ARBA" id="ARBA00031213"/>
    </source>
</evidence>
<dbReference type="EMBL" id="PKGS01000004">
    <property type="protein sequence ID" value="PKZ16507.1"/>
    <property type="molecule type" value="Genomic_DNA"/>
</dbReference>
<dbReference type="NCBIfam" id="TIGR00089">
    <property type="entry name" value="MiaB/RimO family radical SAM methylthiotransferase"/>
    <property type="match status" value="1"/>
</dbReference>
<dbReference type="FunFam" id="3.40.50.12160:FF:000004">
    <property type="entry name" value="Threonylcarbamoyladenosine tRNA methylthiotransferase MtaB"/>
    <property type="match status" value="1"/>
</dbReference>
<dbReference type="InterPro" id="IPR005839">
    <property type="entry name" value="Methylthiotransferase"/>
</dbReference>
<comment type="function">
    <text evidence="2">Catalyzes the methylthiolation of N6-threonylcarbamoyladenosine (t(6)A), leading to the formation of 2-methylthio-N6-threonylcarbamoyladenosine (ms(2)t(6)A) at position 37 in tRNAs that read codons beginning with adenine.</text>
</comment>
<keyword evidence="10" id="KW-0408">Iron</keyword>
<dbReference type="SFLD" id="SFLDG01061">
    <property type="entry name" value="methylthiotransferase"/>
    <property type="match status" value="1"/>
</dbReference>
<evidence type="ECO:0000256" key="4">
    <source>
        <dbReference type="ARBA" id="ARBA00022485"/>
    </source>
</evidence>
<reference evidence="19 20" key="1">
    <citation type="submission" date="2017-12" db="EMBL/GenBank/DDBJ databases">
        <title>Phylogenetic diversity of female urinary microbiome.</title>
        <authorList>
            <person name="Thomas-White K."/>
            <person name="Wolfe A.J."/>
        </authorList>
    </citation>
    <scope>NUCLEOTIDE SEQUENCE [LARGE SCALE GENOMIC DNA]</scope>
    <source>
        <strain evidence="19 20">UMB0119</strain>
    </source>
</reference>
<evidence type="ECO:0000256" key="10">
    <source>
        <dbReference type="ARBA" id="ARBA00023004"/>
    </source>
</evidence>
<accession>A0A2I1M8T3</accession>
<keyword evidence="7" id="KW-0949">S-adenosyl-L-methionine</keyword>
<evidence type="ECO:0000256" key="3">
    <source>
        <dbReference type="ARBA" id="ARBA00013273"/>
    </source>
</evidence>
<dbReference type="InterPro" id="IPR007197">
    <property type="entry name" value="rSAM"/>
</dbReference>
<dbReference type="SFLD" id="SFLDF00295">
    <property type="entry name" value="threonylcarbamoyladenosine_tRN"/>
    <property type="match status" value="1"/>
</dbReference>
<dbReference type="GO" id="GO:0046872">
    <property type="term" value="F:metal ion binding"/>
    <property type="evidence" value="ECO:0007669"/>
    <property type="project" value="UniProtKB-KW"/>
</dbReference>
<dbReference type="PROSITE" id="PS01278">
    <property type="entry name" value="MTTASE_RADICAL"/>
    <property type="match status" value="1"/>
</dbReference>
<dbReference type="PANTHER" id="PTHR11918">
    <property type="entry name" value="RADICAL SAM PROTEINS"/>
    <property type="match status" value="1"/>
</dbReference>
<feature type="domain" description="Radical SAM core" evidence="18">
    <location>
        <begin position="138"/>
        <end position="368"/>
    </location>
</feature>
<dbReference type="SFLD" id="SFLDG01082">
    <property type="entry name" value="B12-binding_domain_containing"/>
    <property type="match status" value="1"/>
</dbReference>
<dbReference type="NCBIfam" id="TIGR01579">
    <property type="entry name" value="MiaB-like-C"/>
    <property type="match status" value="1"/>
</dbReference>
<evidence type="ECO:0000256" key="13">
    <source>
        <dbReference type="ARBA" id="ARBA00051661"/>
    </source>
</evidence>
<dbReference type="EC" id="2.8.4.5" evidence="3"/>
<dbReference type="InterPro" id="IPR034557">
    <property type="entry name" value="ThrcA_tRNA_MEthiotransferase"/>
</dbReference>
<comment type="similarity">
    <text evidence="14">Belongs to the methylthiotransferase family. MtaB subfamily.</text>
</comment>
<comment type="catalytic activity">
    <reaction evidence="13">
        <text>N(6)-L-threonylcarbamoyladenosine(37) in tRNA + (sulfur carrier)-SH + AH2 + 2 S-adenosyl-L-methionine = 2-methylsulfanyl-N(6)-L-threonylcarbamoyladenosine(37) in tRNA + (sulfur carrier)-H + 5'-deoxyadenosine + L-methionine + A + S-adenosyl-L-homocysteine + 2 H(+)</text>
        <dbReference type="Rhea" id="RHEA:37075"/>
        <dbReference type="Rhea" id="RHEA-COMP:10163"/>
        <dbReference type="Rhea" id="RHEA-COMP:11092"/>
        <dbReference type="Rhea" id="RHEA-COMP:14737"/>
        <dbReference type="Rhea" id="RHEA-COMP:14739"/>
        <dbReference type="ChEBI" id="CHEBI:13193"/>
        <dbReference type="ChEBI" id="CHEBI:15378"/>
        <dbReference type="ChEBI" id="CHEBI:17319"/>
        <dbReference type="ChEBI" id="CHEBI:17499"/>
        <dbReference type="ChEBI" id="CHEBI:29917"/>
        <dbReference type="ChEBI" id="CHEBI:57844"/>
        <dbReference type="ChEBI" id="CHEBI:57856"/>
        <dbReference type="ChEBI" id="CHEBI:59789"/>
        <dbReference type="ChEBI" id="CHEBI:64428"/>
        <dbReference type="ChEBI" id="CHEBI:74418"/>
        <dbReference type="ChEBI" id="CHEBI:74420"/>
        <dbReference type="EC" id="2.8.4.5"/>
    </reaction>
</comment>
<evidence type="ECO:0000256" key="9">
    <source>
        <dbReference type="ARBA" id="ARBA00022723"/>
    </source>
</evidence>
<dbReference type="Gene3D" id="3.40.50.12160">
    <property type="entry name" value="Methylthiotransferase, N-terminal domain"/>
    <property type="match status" value="1"/>
</dbReference>
<dbReference type="InterPro" id="IPR023404">
    <property type="entry name" value="rSAM_horseshoe"/>
</dbReference>
<dbReference type="RefSeq" id="WP_101540530.1">
    <property type="nucleotide sequence ID" value="NZ_PKGS01000004.1"/>
</dbReference>
<keyword evidence="9" id="KW-0479">Metal-binding</keyword>
<keyword evidence="5" id="KW-0963">Cytoplasm</keyword>
<evidence type="ECO:0000259" key="16">
    <source>
        <dbReference type="PROSITE" id="PS50926"/>
    </source>
</evidence>
<evidence type="ECO:0000256" key="14">
    <source>
        <dbReference type="ARBA" id="ARBA00061574"/>
    </source>
</evidence>
<dbReference type="GO" id="GO:0051539">
    <property type="term" value="F:4 iron, 4 sulfur cluster binding"/>
    <property type="evidence" value="ECO:0007669"/>
    <property type="project" value="UniProtKB-KW"/>
</dbReference>
<dbReference type="FunFam" id="3.80.30.20:FF:000001">
    <property type="entry name" value="tRNA-2-methylthio-N(6)-dimethylallyladenosine synthase 2"/>
    <property type="match status" value="1"/>
</dbReference>
<dbReference type="Pfam" id="PF04055">
    <property type="entry name" value="Radical_SAM"/>
    <property type="match status" value="1"/>
</dbReference>
<evidence type="ECO:0000256" key="2">
    <source>
        <dbReference type="ARBA" id="ARBA00002399"/>
    </source>
</evidence>
<dbReference type="SUPFAM" id="SSF102114">
    <property type="entry name" value="Radical SAM enzymes"/>
    <property type="match status" value="1"/>
</dbReference>
<dbReference type="InterPro" id="IPR006467">
    <property type="entry name" value="MiaB-like_bact"/>
</dbReference>
<dbReference type="PROSITE" id="PS51918">
    <property type="entry name" value="RADICAL_SAM"/>
    <property type="match status" value="1"/>
</dbReference>
<evidence type="ECO:0000256" key="15">
    <source>
        <dbReference type="ARBA" id="ARBA00069898"/>
    </source>
</evidence>
<evidence type="ECO:0000313" key="20">
    <source>
        <dbReference type="Proteomes" id="UP000234335"/>
    </source>
</evidence>
<dbReference type="AlphaFoldDB" id="A0A2I1M8T3"/>
<dbReference type="PROSITE" id="PS51449">
    <property type="entry name" value="MTTASE_N"/>
    <property type="match status" value="1"/>
</dbReference>
<dbReference type="PROSITE" id="PS50926">
    <property type="entry name" value="TRAM"/>
    <property type="match status" value="1"/>
</dbReference>
<evidence type="ECO:0000256" key="7">
    <source>
        <dbReference type="ARBA" id="ARBA00022691"/>
    </source>
</evidence>
<keyword evidence="20" id="KW-1185">Reference proteome</keyword>
<dbReference type="Gene3D" id="3.80.30.20">
    <property type="entry name" value="tm_1862 like domain"/>
    <property type="match status" value="1"/>
</dbReference>
<dbReference type="InterPro" id="IPR006638">
    <property type="entry name" value="Elp3/MiaA/NifB-like_rSAM"/>
</dbReference>
<evidence type="ECO:0000256" key="6">
    <source>
        <dbReference type="ARBA" id="ARBA00022679"/>
    </source>
</evidence>
<keyword evidence="4" id="KW-0004">4Fe-4S</keyword>
<dbReference type="InterPro" id="IPR020612">
    <property type="entry name" value="Methylthiotransferase_CS"/>
</dbReference>
<gene>
    <name evidence="19" type="ORF">CYJ34_06750</name>
</gene>
<keyword evidence="11" id="KW-0411">Iron-sulfur</keyword>
<organism evidence="19 20">
    <name type="scientific">Anaerococcus octavius</name>
    <dbReference type="NCBI Taxonomy" id="54007"/>
    <lineage>
        <taxon>Bacteria</taxon>
        <taxon>Bacillati</taxon>
        <taxon>Bacillota</taxon>
        <taxon>Tissierellia</taxon>
        <taxon>Tissierellales</taxon>
        <taxon>Peptoniphilaceae</taxon>
        <taxon>Anaerococcus</taxon>
    </lineage>
</organism>
<dbReference type="InterPro" id="IPR058240">
    <property type="entry name" value="rSAM_sf"/>
</dbReference>
<dbReference type="SMART" id="SM00729">
    <property type="entry name" value="Elp3"/>
    <property type="match status" value="1"/>
</dbReference>
<evidence type="ECO:0000256" key="11">
    <source>
        <dbReference type="ARBA" id="ARBA00023014"/>
    </source>
</evidence>
<dbReference type="InterPro" id="IPR038135">
    <property type="entry name" value="Methylthiotransferase_N_sf"/>
</dbReference>
<comment type="caution">
    <text evidence="19">The sequence shown here is derived from an EMBL/GenBank/DDBJ whole genome shotgun (WGS) entry which is preliminary data.</text>
</comment>
<evidence type="ECO:0000256" key="5">
    <source>
        <dbReference type="ARBA" id="ARBA00022490"/>
    </source>
</evidence>
<dbReference type="GO" id="GO:0035598">
    <property type="term" value="F:tRNA (N(6)-L-threonylcarbamoyladenosine(37)-C(2))-methylthiotransferase activity"/>
    <property type="evidence" value="ECO:0007669"/>
    <property type="project" value="UniProtKB-EC"/>
</dbReference>
<dbReference type="SFLD" id="SFLDS00029">
    <property type="entry name" value="Radical_SAM"/>
    <property type="match status" value="1"/>
</dbReference>
<evidence type="ECO:0000259" key="18">
    <source>
        <dbReference type="PROSITE" id="PS51918"/>
    </source>
</evidence>
<protein>
    <recommendedName>
        <fullName evidence="15">Threonylcarbamoyladenosine tRNA methylthiotransferase MtaB</fullName>
        <ecNumber evidence="3">2.8.4.5</ecNumber>
    </recommendedName>
    <alternativeName>
        <fullName evidence="12">tRNA-t(6)A37 methylthiotransferase</fullName>
    </alternativeName>
</protein>
<dbReference type="PANTHER" id="PTHR11918:SF45">
    <property type="entry name" value="THREONYLCARBAMOYLADENOSINE TRNA METHYLTHIOTRANSFERASE"/>
    <property type="match status" value="1"/>
</dbReference>